<dbReference type="Gene3D" id="3.80.10.10">
    <property type="entry name" value="Ribonuclease Inhibitor"/>
    <property type="match status" value="1"/>
</dbReference>
<evidence type="ECO:0008006" key="3">
    <source>
        <dbReference type="Google" id="ProtNLM"/>
    </source>
</evidence>
<proteinExistence type="predicted"/>
<comment type="caution">
    <text evidence="1">The sequence shown here is derived from an EMBL/GenBank/DDBJ whole genome shotgun (WGS) entry which is preliminary data.</text>
</comment>
<keyword evidence="2" id="KW-1185">Reference proteome</keyword>
<evidence type="ECO:0000313" key="2">
    <source>
        <dbReference type="Proteomes" id="UP000824469"/>
    </source>
</evidence>
<dbReference type="SUPFAM" id="SSF52047">
    <property type="entry name" value="RNI-like"/>
    <property type="match status" value="1"/>
</dbReference>
<dbReference type="PANTHER" id="PTHR36766:SF30">
    <property type="entry name" value="TIR-NBS TYPE DISEASE RESISTANCE PROTEIN-RELATED"/>
    <property type="match status" value="1"/>
</dbReference>
<evidence type="ECO:0000313" key="1">
    <source>
        <dbReference type="EMBL" id="KAH9303619.1"/>
    </source>
</evidence>
<protein>
    <recommendedName>
        <fullName evidence="3">Disease resistance protein</fullName>
    </recommendedName>
</protein>
<gene>
    <name evidence="1" type="ORF">KI387_008023</name>
</gene>
<dbReference type="EMBL" id="JAHRHJ020000008">
    <property type="protein sequence ID" value="KAH9303619.1"/>
    <property type="molecule type" value="Genomic_DNA"/>
</dbReference>
<dbReference type="InterPro" id="IPR032675">
    <property type="entry name" value="LRR_dom_sf"/>
</dbReference>
<dbReference type="AlphaFoldDB" id="A0AA38CWQ6"/>
<dbReference type="Proteomes" id="UP000824469">
    <property type="component" value="Unassembled WGS sequence"/>
</dbReference>
<sequence length="198" mass="22595">LKELPRSFGRLSSLTVLILVRCANLNHLPDDIRNLSALVRIEFQGSMLSGGSIFLVSIPCRYIKLVKKISSEWCRDVRNLPKRLVEFTNLRCLDIYGWSSLERLPEGFGQLKSLADLSMQWCSSLQELSSDFHCLPSLQTLNLQWCEVLQGKWMDRVVLIKTLELVNIVGSPLLVHRWAEMAEGGESWRFAVKAGYDQ</sequence>
<feature type="non-terminal residue" evidence="1">
    <location>
        <position position="198"/>
    </location>
</feature>
<accession>A0AA38CWQ6</accession>
<reference evidence="1 2" key="1">
    <citation type="journal article" date="2021" name="Nat. Plants">
        <title>The Taxus genome provides insights into paclitaxel biosynthesis.</title>
        <authorList>
            <person name="Xiong X."/>
            <person name="Gou J."/>
            <person name="Liao Q."/>
            <person name="Li Y."/>
            <person name="Zhou Q."/>
            <person name="Bi G."/>
            <person name="Li C."/>
            <person name="Du R."/>
            <person name="Wang X."/>
            <person name="Sun T."/>
            <person name="Guo L."/>
            <person name="Liang H."/>
            <person name="Lu P."/>
            <person name="Wu Y."/>
            <person name="Zhang Z."/>
            <person name="Ro D.K."/>
            <person name="Shang Y."/>
            <person name="Huang S."/>
            <person name="Yan J."/>
        </authorList>
    </citation>
    <scope>NUCLEOTIDE SEQUENCE [LARGE SCALE GENOMIC DNA]</scope>
    <source>
        <strain evidence="1">Ta-2019</strain>
    </source>
</reference>
<feature type="non-terminal residue" evidence="1">
    <location>
        <position position="1"/>
    </location>
</feature>
<dbReference type="PANTHER" id="PTHR36766">
    <property type="entry name" value="PLANT BROAD-SPECTRUM MILDEW RESISTANCE PROTEIN RPW8"/>
    <property type="match status" value="1"/>
</dbReference>
<name>A0AA38CWQ6_TAXCH</name>
<organism evidence="1 2">
    <name type="scientific">Taxus chinensis</name>
    <name type="common">Chinese yew</name>
    <name type="synonym">Taxus wallichiana var. chinensis</name>
    <dbReference type="NCBI Taxonomy" id="29808"/>
    <lineage>
        <taxon>Eukaryota</taxon>
        <taxon>Viridiplantae</taxon>
        <taxon>Streptophyta</taxon>
        <taxon>Embryophyta</taxon>
        <taxon>Tracheophyta</taxon>
        <taxon>Spermatophyta</taxon>
        <taxon>Pinopsida</taxon>
        <taxon>Pinidae</taxon>
        <taxon>Conifers II</taxon>
        <taxon>Cupressales</taxon>
        <taxon>Taxaceae</taxon>
        <taxon>Taxus</taxon>
    </lineage>
</organism>